<feature type="region of interest" description="Disordered" evidence="1">
    <location>
        <begin position="155"/>
        <end position="181"/>
    </location>
</feature>
<dbReference type="PROSITE" id="PS00213">
    <property type="entry name" value="LIPOCALIN"/>
    <property type="match status" value="1"/>
</dbReference>
<feature type="chain" id="PRO_5034282074" description="Lipocalin/cytosolic fatty-acid binding domain-containing protein" evidence="2">
    <location>
        <begin position="18"/>
        <end position="181"/>
    </location>
</feature>
<reference evidence="3" key="1">
    <citation type="submission" date="2025-08" db="UniProtKB">
        <authorList>
            <consortium name="Ensembl"/>
        </authorList>
    </citation>
    <scope>IDENTIFICATION</scope>
</reference>
<dbReference type="Ensembl" id="ENSNVIT00000019281.1">
    <property type="protein sequence ID" value="ENSNVIP00000016529.1"/>
    <property type="gene ID" value="ENSNVIG00000012942.1"/>
</dbReference>
<protein>
    <recommendedName>
        <fullName evidence="5">Lipocalin/cytosolic fatty-acid binding domain-containing protein</fullName>
    </recommendedName>
</protein>
<dbReference type="Proteomes" id="UP000694425">
    <property type="component" value="Unplaced"/>
</dbReference>
<dbReference type="SUPFAM" id="SSF50814">
    <property type="entry name" value="Lipocalins"/>
    <property type="match status" value="1"/>
</dbReference>
<evidence type="ECO:0000313" key="3">
    <source>
        <dbReference type="Ensembl" id="ENSNVIP00000016529.1"/>
    </source>
</evidence>
<evidence type="ECO:0008006" key="5">
    <source>
        <dbReference type="Google" id="ProtNLM"/>
    </source>
</evidence>
<dbReference type="Gene3D" id="2.40.128.20">
    <property type="match status" value="1"/>
</dbReference>
<evidence type="ECO:0000313" key="4">
    <source>
        <dbReference type="Proteomes" id="UP000694425"/>
    </source>
</evidence>
<dbReference type="InterPro" id="IPR022272">
    <property type="entry name" value="Lipocalin_CS"/>
</dbReference>
<sequence length="181" mass="19156">MKGRVLTALLGLSVALAAGTQDPVLRDFDFAKFLGLWYEIAFAVKLEPQSSLRKETKVGAVVVGLEDSQLALTASALPREGRCVTEKSLALKGDVPGKFKIPKKSGKGCPSVLAVLLSPAGFLAPSCAWLVQPFPSRPVTPWPAPTVRSPHFLPLVASETGRQTRRPGQGRKSGTGVSPTV</sequence>
<evidence type="ECO:0000256" key="1">
    <source>
        <dbReference type="SAM" id="MobiDB-lite"/>
    </source>
</evidence>
<feature type="signal peptide" evidence="2">
    <location>
        <begin position="1"/>
        <end position="17"/>
    </location>
</feature>
<keyword evidence="2" id="KW-0732">Signal</keyword>
<evidence type="ECO:0000256" key="2">
    <source>
        <dbReference type="SAM" id="SignalP"/>
    </source>
</evidence>
<reference evidence="3" key="2">
    <citation type="submission" date="2025-09" db="UniProtKB">
        <authorList>
            <consortium name="Ensembl"/>
        </authorList>
    </citation>
    <scope>IDENTIFICATION</scope>
</reference>
<dbReference type="GeneTree" id="ENSGT00940000170859"/>
<proteinExistence type="predicted"/>
<dbReference type="InterPro" id="IPR012674">
    <property type="entry name" value="Calycin"/>
</dbReference>
<accession>A0A8C7B7V2</accession>
<organism evidence="3 4">
    <name type="scientific">Neovison vison</name>
    <name type="common">American mink</name>
    <name type="synonym">Mustela vison</name>
    <dbReference type="NCBI Taxonomy" id="452646"/>
    <lineage>
        <taxon>Eukaryota</taxon>
        <taxon>Metazoa</taxon>
        <taxon>Chordata</taxon>
        <taxon>Craniata</taxon>
        <taxon>Vertebrata</taxon>
        <taxon>Euteleostomi</taxon>
        <taxon>Mammalia</taxon>
        <taxon>Eutheria</taxon>
        <taxon>Laurasiatheria</taxon>
        <taxon>Carnivora</taxon>
        <taxon>Caniformia</taxon>
        <taxon>Musteloidea</taxon>
        <taxon>Mustelidae</taxon>
        <taxon>Mustelinae</taxon>
        <taxon>Neogale</taxon>
    </lineage>
</organism>
<name>A0A8C7B7V2_NEOVI</name>
<keyword evidence="4" id="KW-1185">Reference proteome</keyword>
<dbReference type="AlphaFoldDB" id="A0A8C7B7V2"/>